<name>A0ABP1S2Z7_9HEXA</name>
<dbReference type="PANTHER" id="PTHR12442:SF22">
    <property type="entry name" value="CYTOPLASMIC DYNEIN 1 INTERMEDIATE CHAIN-RELATED"/>
    <property type="match status" value="1"/>
</dbReference>
<evidence type="ECO:0000313" key="9">
    <source>
        <dbReference type="Proteomes" id="UP001642540"/>
    </source>
</evidence>
<protein>
    <recommendedName>
        <fullName evidence="10">Cytoplasmic dynein 1 intermediate chain</fullName>
    </recommendedName>
</protein>
<comment type="similarity">
    <text evidence="2">Belongs to the dynein intermediate chain family.</text>
</comment>
<feature type="compositionally biased region" description="Basic and acidic residues" evidence="7">
    <location>
        <begin position="19"/>
        <end position="34"/>
    </location>
</feature>
<comment type="subcellular location">
    <subcellularLocation>
        <location evidence="1">Cytoplasm</location>
        <location evidence="1">Cytoskeleton</location>
    </subcellularLocation>
</comment>
<evidence type="ECO:0000256" key="6">
    <source>
        <dbReference type="ARBA" id="ARBA00023212"/>
    </source>
</evidence>
<evidence type="ECO:0000256" key="1">
    <source>
        <dbReference type="ARBA" id="ARBA00004245"/>
    </source>
</evidence>
<dbReference type="InterPro" id="IPR015943">
    <property type="entry name" value="WD40/YVTN_repeat-like_dom_sf"/>
</dbReference>
<sequence>MADRDRKAELERKRAKLNALREEKERKKKEKEQALKAGATGDAGSLSSGGAPGPSSLEDVDALLTKLDIEPVSARVSRLNTSSEDQSSSSLTPDSSLAAATIGGKQDAASKAEELAKRRAKLTVSQVTQTNIAAQEKVTYTKETQTAQTGNDHRDSHAFDYYVLTFDDGQVDEEESSLSMDHRLPKLPPGILPHGFPQVVDVQPALTASDTKQEEEQKVVKPKDLSEEEKQTIIMSPNFQRFVDKSARILERALSEHQVDIFVDYAKTTDGDDAGEEKSATRLSLNRVFYDEKWSKNRCVTSLDWSAQYPELLVASYANNEDSPHDPDGVCLIWNTKFMKTTPEYVFHCQSPVTSTTFAKFHPNLVLGGTYSGSIVLWDNRVEKKTPVQRSPLTTSAHTHPVYCLKVVGTQNSHNVISISTDGKLCSWSLDMLAQPQEILDLQHRQNKAVAATCLAFPQGSVNNFVIGSEEGAVYSACRHGTKAGILDCYEGHYAPVTGINPHNVPGPIDFSHLYLTSSFDWSVKLWSLKEPRPIYSFEVTGDYIYDVAWSPIHPSVFADVDGNGRLNLWNLNNDTELPSATVQVDGPAALNRVSWTQSGLHVTAGDDMGKIWVYDVGEQLANPRTDDWSKFAKTLAELKNNQTGDDLDQLSLSSR</sequence>
<keyword evidence="6" id="KW-0206">Cytoskeleton</keyword>
<keyword evidence="5" id="KW-0677">Repeat</keyword>
<feature type="compositionally biased region" description="Basic and acidic residues" evidence="7">
    <location>
        <begin position="1"/>
        <end position="12"/>
    </location>
</feature>
<evidence type="ECO:0000256" key="4">
    <source>
        <dbReference type="ARBA" id="ARBA00022574"/>
    </source>
</evidence>
<dbReference type="PANTHER" id="PTHR12442">
    <property type="entry name" value="DYNEIN INTERMEDIATE CHAIN"/>
    <property type="match status" value="1"/>
</dbReference>
<dbReference type="InterPro" id="IPR036322">
    <property type="entry name" value="WD40_repeat_dom_sf"/>
</dbReference>
<dbReference type="SMART" id="SM00320">
    <property type="entry name" value="WD40"/>
    <property type="match status" value="5"/>
</dbReference>
<proteinExistence type="inferred from homology"/>
<evidence type="ECO:0000256" key="5">
    <source>
        <dbReference type="ARBA" id="ARBA00022737"/>
    </source>
</evidence>
<keyword evidence="9" id="KW-1185">Reference proteome</keyword>
<dbReference type="InterPro" id="IPR025956">
    <property type="entry name" value="DYNC1I1/DYNC1I2"/>
</dbReference>
<dbReference type="Gene3D" id="2.130.10.10">
    <property type="entry name" value="YVTN repeat-like/Quinoprotein amine dehydrogenase"/>
    <property type="match status" value="1"/>
</dbReference>
<evidence type="ECO:0000313" key="8">
    <source>
        <dbReference type="EMBL" id="CAL8141756.1"/>
    </source>
</evidence>
<keyword evidence="4" id="KW-0853">WD repeat</keyword>
<organism evidence="8 9">
    <name type="scientific">Orchesella dallaii</name>
    <dbReference type="NCBI Taxonomy" id="48710"/>
    <lineage>
        <taxon>Eukaryota</taxon>
        <taxon>Metazoa</taxon>
        <taxon>Ecdysozoa</taxon>
        <taxon>Arthropoda</taxon>
        <taxon>Hexapoda</taxon>
        <taxon>Collembola</taxon>
        <taxon>Entomobryomorpha</taxon>
        <taxon>Entomobryoidea</taxon>
        <taxon>Orchesellidae</taxon>
        <taxon>Orchesellinae</taxon>
        <taxon>Orchesella</taxon>
    </lineage>
</organism>
<feature type="region of interest" description="Disordered" evidence="7">
    <location>
        <begin position="73"/>
        <end position="116"/>
    </location>
</feature>
<accession>A0ABP1S2Z7</accession>
<gene>
    <name evidence="8" type="ORF">ODALV1_LOCUS28847</name>
</gene>
<dbReference type="Proteomes" id="UP001642540">
    <property type="component" value="Unassembled WGS sequence"/>
</dbReference>
<evidence type="ECO:0000256" key="3">
    <source>
        <dbReference type="ARBA" id="ARBA00022490"/>
    </source>
</evidence>
<dbReference type="Pfam" id="PF11540">
    <property type="entry name" value="Dynein_IC2"/>
    <property type="match status" value="1"/>
</dbReference>
<comment type="caution">
    <text evidence="8">The sequence shown here is derived from an EMBL/GenBank/DDBJ whole genome shotgun (WGS) entry which is preliminary data.</text>
</comment>
<dbReference type="EMBL" id="CAXLJM020000148">
    <property type="protein sequence ID" value="CAL8141756.1"/>
    <property type="molecule type" value="Genomic_DNA"/>
</dbReference>
<dbReference type="SUPFAM" id="SSF50978">
    <property type="entry name" value="WD40 repeat-like"/>
    <property type="match status" value="1"/>
</dbReference>
<reference evidence="8 9" key="1">
    <citation type="submission" date="2024-08" db="EMBL/GenBank/DDBJ databases">
        <authorList>
            <person name="Cucini C."/>
            <person name="Frati F."/>
        </authorList>
    </citation>
    <scope>NUCLEOTIDE SEQUENCE [LARGE SCALE GENOMIC DNA]</scope>
</reference>
<keyword evidence="3" id="KW-0963">Cytoplasm</keyword>
<evidence type="ECO:0000256" key="2">
    <source>
        <dbReference type="ARBA" id="ARBA00011059"/>
    </source>
</evidence>
<evidence type="ECO:0008006" key="10">
    <source>
        <dbReference type="Google" id="ProtNLM"/>
    </source>
</evidence>
<evidence type="ECO:0000256" key="7">
    <source>
        <dbReference type="SAM" id="MobiDB-lite"/>
    </source>
</evidence>
<feature type="compositionally biased region" description="Low complexity" evidence="7">
    <location>
        <begin position="79"/>
        <end position="101"/>
    </location>
</feature>
<feature type="compositionally biased region" description="Low complexity" evidence="7">
    <location>
        <begin position="37"/>
        <end position="57"/>
    </location>
</feature>
<dbReference type="InterPro" id="IPR050687">
    <property type="entry name" value="Dynein_IC"/>
</dbReference>
<feature type="region of interest" description="Disordered" evidence="7">
    <location>
        <begin position="1"/>
        <end position="59"/>
    </location>
</feature>
<dbReference type="InterPro" id="IPR001680">
    <property type="entry name" value="WD40_rpt"/>
</dbReference>